<keyword evidence="3" id="KW-0238">DNA-binding</keyword>
<evidence type="ECO:0000256" key="1">
    <source>
        <dbReference type="ARBA" id="ARBA00004123"/>
    </source>
</evidence>
<dbReference type="PANTHER" id="PTHR45844">
    <property type="entry name" value="TRANSCRIPTION FACTOR BHLH30"/>
    <property type="match status" value="1"/>
</dbReference>
<dbReference type="InterPro" id="IPR011598">
    <property type="entry name" value="bHLH_dom"/>
</dbReference>
<dbReference type="SMART" id="SM00353">
    <property type="entry name" value="HLH"/>
    <property type="match status" value="1"/>
</dbReference>
<accession>A0A067KIZ3</accession>
<dbReference type="InterPro" id="IPR002912">
    <property type="entry name" value="ACT_dom"/>
</dbReference>
<keyword evidence="5" id="KW-0539">Nucleus</keyword>
<evidence type="ECO:0000256" key="4">
    <source>
        <dbReference type="ARBA" id="ARBA00023163"/>
    </source>
</evidence>
<dbReference type="AlphaFoldDB" id="A0A067KIZ3"/>
<dbReference type="STRING" id="180498.A0A067KIZ3"/>
<evidence type="ECO:0008006" key="10">
    <source>
        <dbReference type="Google" id="ProtNLM"/>
    </source>
</evidence>
<evidence type="ECO:0000313" key="9">
    <source>
        <dbReference type="Proteomes" id="UP000027138"/>
    </source>
</evidence>
<sequence length="266" mass="29384">MEPHSWSSSVVTSDLEGLCDGFYMTSGFEAKTRNESCSSSSLVLDSQRGELVEATVTVGRKGVPAERSVEALRNHCEAERKRRARINSHLDTLRNLVPGAKKMDKASLLAKVISYLKELKSTAAEASEGFLVPTDTDEVRVEGQENGLDGTPCIIRVSLSCDYKPGLLSDLRQALNKLQLTVMQAEIATLEDRMKNVFVMTSCKEGHSENTEVRTILASSVHQAIRSTLDKFSASHEFSLKSTFSHKRRRVPLFDPSFSSPSGDLW</sequence>
<dbReference type="InterPro" id="IPR045847">
    <property type="entry name" value="AIG1-like"/>
</dbReference>
<evidence type="ECO:0000259" key="6">
    <source>
        <dbReference type="PROSITE" id="PS50888"/>
    </source>
</evidence>
<name>A0A067KIZ3_JATCU</name>
<evidence type="ECO:0000259" key="7">
    <source>
        <dbReference type="PROSITE" id="PS51671"/>
    </source>
</evidence>
<dbReference type="Pfam" id="PF22754">
    <property type="entry name" value="bHLH-TF_ACT-like_plant"/>
    <property type="match status" value="1"/>
</dbReference>
<evidence type="ECO:0000313" key="8">
    <source>
        <dbReference type="EMBL" id="KDP31789.1"/>
    </source>
</evidence>
<dbReference type="GO" id="GO:0005634">
    <property type="term" value="C:nucleus"/>
    <property type="evidence" value="ECO:0007669"/>
    <property type="project" value="UniProtKB-SubCell"/>
</dbReference>
<evidence type="ECO:0000256" key="2">
    <source>
        <dbReference type="ARBA" id="ARBA00023015"/>
    </source>
</evidence>
<dbReference type="OrthoDB" id="71302at2759"/>
<gene>
    <name evidence="8" type="ORF">JCGZ_12250</name>
</gene>
<dbReference type="EMBL" id="KK914593">
    <property type="protein sequence ID" value="KDP31789.1"/>
    <property type="molecule type" value="Genomic_DNA"/>
</dbReference>
<dbReference type="PROSITE" id="PS51671">
    <property type="entry name" value="ACT"/>
    <property type="match status" value="1"/>
</dbReference>
<feature type="domain" description="ACT" evidence="7">
    <location>
        <begin position="156"/>
        <end position="235"/>
    </location>
</feature>
<keyword evidence="9" id="KW-1185">Reference proteome</keyword>
<keyword evidence="4" id="KW-0804">Transcription</keyword>
<dbReference type="KEGG" id="jcu:105639576"/>
<dbReference type="PROSITE" id="PS50888">
    <property type="entry name" value="BHLH"/>
    <property type="match status" value="1"/>
</dbReference>
<dbReference type="PANTHER" id="PTHR45844:SF3">
    <property type="entry name" value="BHLH DOMAIN-CONTAINING PROTEIN"/>
    <property type="match status" value="1"/>
</dbReference>
<feature type="domain" description="BHLH" evidence="6">
    <location>
        <begin position="70"/>
        <end position="119"/>
    </location>
</feature>
<dbReference type="Gene3D" id="4.10.280.10">
    <property type="entry name" value="Helix-loop-helix DNA-binding domain"/>
    <property type="match status" value="1"/>
</dbReference>
<dbReference type="GO" id="GO:0003700">
    <property type="term" value="F:DNA-binding transcription factor activity"/>
    <property type="evidence" value="ECO:0007669"/>
    <property type="project" value="InterPro"/>
</dbReference>
<dbReference type="Proteomes" id="UP000027138">
    <property type="component" value="Unassembled WGS sequence"/>
</dbReference>
<protein>
    <recommendedName>
        <fullName evidence="10">BHLH domain-containing protein</fullName>
    </recommendedName>
</protein>
<organism evidence="8 9">
    <name type="scientific">Jatropha curcas</name>
    <name type="common">Barbados nut</name>
    <dbReference type="NCBI Taxonomy" id="180498"/>
    <lineage>
        <taxon>Eukaryota</taxon>
        <taxon>Viridiplantae</taxon>
        <taxon>Streptophyta</taxon>
        <taxon>Embryophyta</taxon>
        <taxon>Tracheophyta</taxon>
        <taxon>Spermatophyta</taxon>
        <taxon>Magnoliopsida</taxon>
        <taxon>eudicotyledons</taxon>
        <taxon>Gunneridae</taxon>
        <taxon>Pentapetalae</taxon>
        <taxon>rosids</taxon>
        <taxon>fabids</taxon>
        <taxon>Malpighiales</taxon>
        <taxon>Euphorbiaceae</taxon>
        <taxon>Crotonoideae</taxon>
        <taxon>Jatropheae</taxon>
        <taxon>Jatropha</taxon>
    </lineage>
</organism>
<dbReference type="InterPro" id="IPR036638">
    <property type="entry name" value="HLH_DNA-bd_sf"/>
</dbReference>
<keyword evidence="2" id="KW-0805">Transcription regulation</keyword>
<dbReference type="InterPro" id="IPR054502">
    <property type="entry name" value="bHLH-TF_ACT-like_plant"/>
</dbReference>
<dbReference type="GO" id="GO:0003677">
    <property type="term" value="F:DNA binding"/>
    <property type="evidence" value="ECO:0007669"/>
    <property type="project" value="UniProtKB-KW"/>
</dbReference>
<dbReference type="GO" id="GO:0046983">
    <property type="term" value="F:protein dimerization activity"/>
    <property type="evidence" value="ECO:0007669"/>
    <property type="project" value="InterPro"/>
</dbReference>
<reference evidence="8 9" key="1">
    <citation type="journal article" date="2014" name="PLoS ONE">
        <title>Global Analysis of Gene Expression Profiles in Physic Nut (Jatropha curcas L.) Seedlings Exposed to Salt Stress.</title>
        <authorList>
            <person name="Zhang L."/>
            <person name="Zhang C."/>
            <person name="Wu P."/>
            <person name="Chen Y."/>
            <person name="Li M."/>
            <person name="Jiang H."/>
            <person name="Wu G."/>
        </authorList>
    </citation>
    <scope>NUCLEOTIDE SEQUENCE [LARGE SCALE GENOMIC DNA]</scope>
    <source>
        <strain evidence="9">cv. GZQX0401</strain>
        <tissue evidence="8">Young leaves</tissue>
    </source>
</reference>
<dbReference type="SUPFAM" id="SSF47459">
    <property type="entry name" value="HLH, helix-loop-helix DNA-binding domain"/>
    <property type="match status" value="1"/>
</dbReference>
<dbReference type="Pfam" id="PF00010">
    <property type="entry name" value="HLH"/>
    <property type="match status" value="1"/>
</dbReference>
<comment type="subcellular location">
    <subcellularLocation>
        <location evidence="1">Nucleus</location>
    </subcellularLocation>
</comment>
<evidence type="ECO:0000256" key="3">
    <source>
        <dbReference type="ARBA" id="ARBA00023125"/>
    </source>
</evidence>
<evidence type="ECO:0000256" key="5">
    <source>
        <dbReference type="ARBA" id="ARBA00023242"/>
    </source>
</evidence>
<dbReference type="CDD" id="cd11455">
    <property type="entry name" value="bHLH_AtAIG1_like"/>
    <property type="match status" value="1"/>
</dbReference>
<proteinExistence type="predicted"/>